<comment type="caution">
    <text evidence="2">The sequence shown here is derived from an EMBL/GenBank/DDBJ whole genome shotgun (WGS) entry which is preliminary data.</text>
</comment>
<proteinExistence type="predicted"/>
<dbReference type="Proteomes" id="UP000092607">
    <property type="component" value="Unassembled WGS sequence"/>
</dbReference>
<protein>
    <recommendedName>
        <fullName evidence="1">NACHT domain-containing protein</fullName>
    </recommendedName>
</protein>
<evidence type="ECO:0000313" key="2">
    <source>
        <dbReference type="EMBL" id="OBX59752.1"/>
    </source>
</evidence>
<dbReference type="InterPro" id="IPR027417">
    <property type="entry name" value="P-loop_NTPase"/>
</dbReference>
<gene>
    <name evidence="2" type="ORF">A9309_10805</name>
</gene>
<dbReference type="EMBL" id="LZMS01000101">
    <property type="protein sequence ID" value="OBX59752.1"/>
    <property type="molecule type" value="Genomic_DNA"/>
</dbReference>
<dbReference type="Pfam" id="PF04471">
    <property type="entry name" value="Mrr_cat"/>
    <property type="match status" value="1"/>
</dbReference>
<evidence type="ECO:0000259" key="1">
    <source>
        <dbReference type="PROSITE" id="PS50837"/>
    </source>
</evidence>
<evidence type="ECO:0000313" key="3">
    <source>
        <dbReference type="Proteomes" id="UP000092607"/>
    </source>
</evidence>
<dbReference type="PANTHER" id="PTHR46844">
    <property type="entry name" value="SLR5058 PROTEIN"/>
    <property type="match status" value="1"/>
</dbReference>
<dbReference type="SUPFAM" id="SSF52540">
    <property type="entry name" value="P-loop containing nucleoside triphosphate hydrolases"/>
    <property type="match status" value="1"/>
</dbReference>
<reference evidence="2 3" key="1">
    <citation type="submission" date="2016-06" db="EMBL/GenBank/DDBJ databases">
        <title>Draft genome of Moraxella lacunata CCUG 57757A.</title>
        <authorList>
            <person name="Salva-Serra F."/>
            <person name="Engstrom-Jakobsson H."/>
            <person name="Thorell K."/>
            <person name="Gonzales-Siles L."/>
            <person name="Karlsson R."/>
            <person name="Boulund F."/>
            <person name="Engstrand L."/>
            <person name="Kristiansson E."/>
            <person name="Moore E."/>
        </authorList>
    </citation>
    <scope>NUCLEOTIDE SEQUENCE [LARGE SCALE GENOMIC DNA]</scope>
    <source>
        <strain evidence="2 3">CCUG 57757A</strain>
    </source>
</reference>
<dbReference type="PANTHER" id="PTHR46844:SF1">
    <property type="entry name" value="SLR5058 PROTEIN"/>
    <property type="match status" value="1"/>
</dbReference>
<dbReference type="InterPro" id="IPR007111">
    <property type="entry name" value="NACHT_NTPase"/>
</dbReference>
<organism evidence="2 3">
    <name type="scientific">Moraxella lacunata</name>
    <dbReference type="NCBI Taxonomy" id="477"/>
    <lineage>
        <taxon>Bacteria</taxon>
        <taxon>Pseudomonadati</taxon>
        <taxon>Pseudomonadota</taxon>
        <taxon>Gammaproteobacteria</taxon>
        <taxon>Moraxellales</taxon>
        <taxon>Moraxellaceae</taxon>
        <taxon>Moraxella</taxon>
    </lineage>
</organism>
<dbReference type="PROSITE" id="PS50837">
    <property type="entry name" value="NACHT"/>
    <property type="match status" value="1"/>
</dbReference>
<dbReference type="Gene3D" id="3.40.50.300">
    <property type="entry name" value="P-loop containing nucleotide triphosphate hydrolases"/>
    <property type="match status" value="1"/>
</dbReference>
<dbReference type="GO" id="GO:0003677">
    <property type="term" value="F:DNA binding"/>
    <property type="evidence" value="ECO:0007669"/>
    <property type="project" value="InterPro"/>
</dbReference>
<feature type="domain" description="NACHT" evidence="1">
    <location>
        <begin position="304"/>
        <end position="435"/>
    </location>
</feature>
<dbReference type="RefSeq" id="WP_065256403.1">
    <property type="nucleotide sequence ID" value="NZ_JARDJM010000017.1"/>
</dbReference>
<dbReference type="Pfam" id="PF05729">
    <property type="entry name" value="NACHT"/>
    <property type="match status" value="1"/>
</dbReference>
<dbReference type="SMART" id="SM00382">
    <property type="entry name" value="AAA"/>
    <property type="match status" value="1"/>
</dbReference>
<dbReference type="InterPro" id="IPR003593">
    <property type="entry name" value="AAA+_ATPase"/>
</dbReference>
<dbReference type="GO" id="GO:0004519">
    <property type="term" value="F:endonuclease activity"/>
    <property type="evidence" value="ECO:0007669"/>
    <property type="project" value="InterPro"/>
</dbReference>
<name>A0A1B8PVW5_MORLA</name>
<dbReference type="OrthoDB" id="135105at2"/>
<sequence>MSFNPSYLFTPNSSEITPPIETNANLLPIEQLRWEDFEKLCLRLAQAIHGKNNCEIYGVAGQKQDGIDIFAYKNSKYSSYQCKRYKAVSKNDLKTAVETFRSGKWHQESNEFIFCTTFELNKTQLQDKFNELREGLKSEGIDFIKWDKIQISAILKDYPQIVYDFFGKAWVKAFNGEEAFKNITERRKLDSLQVIEYRKKLLNVYSATFQANDIGIPASHFDNYLAKIQDRFILPDFIEKQIIDNHQQVQDEKQQEFRPDFLDGEEIYSYQDTQQLRKNKYNHSVIFRENEVRLNPDNCLSKNNKVMILGEPGSGKSTLLRYLVLDLLSDEPKLINTTKEWGDLLPVWLPFAFITKKLHENENLNLSEILLLWLKSIGQELLFELINDALQDERLLLVIDGIDEWTNSGLAKIAISRIDIQTSLNNTKVIYSSRPYGYRLQKEEFYGIKTYTIGEFSVKQQEKFISYWYEQWMECKGLTEINFVKNSTQQFLLELEQSADLLRLSTNPLLLSILISHRFGQITLPRNKVKLLDNITEHLIEKHPIKRRTSANISDESEYEFNLFDIFSVLAKDIHENHHDGIILKEDACTIIGKYLIEELDYENAKAKKVSKNILDIGANNIGIIIEKSPDEVAFLHRQFQEFMTAKYLINSDEDIIQNTLENYGENPQWSQVIYFFFGLIPDRNRKKFINCINIIGNESKVNHYTKFLKYTLALILNNAPIDKSQIDLNNLISEFEYETHPKRKEVLWNILLKSLYNPKINEKVLDYLFKYFPNIYAYNDKRLEALMYLSKENLTDTIRHFIVTSLINGNIYQKLQASKVIQKFIDDEWIFEKINHILSECYNPEIIAYLINTLISEKVESSFQTEIFAKYVLSEHPKIYLFATKLKVYLNMQTNQDLDGLVNKIEGISYTLDDEIEQLFIDGWGNSNELFKYLMNNLNMHVSDAKIKHEMIWSILFKCYNSKDEVVDKVINVLKSQDYRFLHLHGVQVWQKFSEGFRGNKKLIPVIEEWLQKDDNKHRDIETAYACLIGRTENNKEYLFEQLLDKSGFPHWQLRALTSGWSDDRIVINRLKDYFRSDNNRKGFASGYISKVFSDEPKEGIKIAEEILFNKDMKARNRALSPLIELDKNYFEINLLDRFLEQELPLLDKNWGDFYESIYLLIQYFPENQRVKSLAIQELAHSPAAVVQFLPELMNEFEQSLTTSLPMEESFRVHLVQELQHKYFSGNTKVIEQLSHFLDEKDSVIQMASAIAYFEHMKDKNPDVVLERSNELVFAVGDCYESQRQIAFIGYLKINQLNEYFLLENPEKYYADKSREERLANPYFRLFDSYRTNGNLANQILVDNFDVIYKATNGDLSKISQFGKDEFSQENWGFIAKISNKDSPTVPYIMDYMNNLETIHDGNLMNFLIKNTTDKNQLKKILIEYVDSKNSAIAITCGKLLGDLFSDDKDIYHLVSNIEDVYQHEGRLMALCQGWANDKKLLDIFDELVKNQPRLSESLAFNLIMICGKPENILDFLADVLGNYHEFDYYHRFLYTPLIKRLKNDDELRRLIKTTLLNTQSISEKISFYALLDEIGAIDQEIIDWKNAMISNVDLNQFGYDITKNKLVSLDEVLIDLNYESLTCI</sequence>
<accession>A0A1B8PVW5</accession>
<dbReference type="GO" id="GO:0009307">
    <property type="term" value="P:DNA restriction-modification system"/>
    <property type="evidence" value="ECO:0007669"/>
    <property type="project" value="InterPro"/>
</dbReference>
<dbReference type="InterPro" id="IPR007560">
    <property type="entry name" value="Restrct_endonuc_IV_Mrr"/>
</dbReference>